<evidence type="ECO:0000313" key="1">
    <source>
        <dbReference type="EMBL" id="PXA66472.1"/>
    </source>
</evidence>
<dbReference type="InterPro" id="IPR015996">
    <property type="entry name" value="UCP028451"/>
</dbReference>
<dbReference type="RefSeq" id="WP_110105655.1">
    <property type="nucleotide sequence ID" value="NZ_JACBZZ010000001.1"/>
</dbReference>
<accession>A0A2V3DUR4</accession>
<name>A0A2V3DUR4_9MICC</name>
<proteinExistence type="predicted"/>
<comment type="caution">
    <text evidence="1">The sequence shown here is derived from an EMBL/GenBank/DDBJ whole genome shotgun (WGS) entry which is preliminary data.</text>
</comment>
<dbReference type="OrthoDB" id="9794241at2"/>
<dbReference type="EMBL" id="QHLZ01000003">
    <property type="protein sequence ID" value="PXA66472.1"/>
    <property type="molecule type" value="Genomic_DNA"/>
</dbReference>
<protein>
    <submittedName>
        <fullName evidence="1">TIGR02453 family protein</fullName>
    </submittedName>
</protein>
<dbReference type="Pfam" id="PF09365">
    <property type="entry name" value="DUF2461"/>
    <property type="match status" value="1"/>
</dbReference>
<gene>
    <name evidence="1" type="ORF">CVS29_06115</name>
</gene>
<dbReference type="Proteomes" id="UP000246303">
    <property type="component" value="Unassembled WGS sequence"/>
</dbReference>
<dbReference type="PANTHER" id="PTHR36452:SF1">
    <property type="entry name" value="DUF2461 DOMAIN-CONTAINING PROTEIN"/>
    <property type="match status" value="1"/>
</dbReference>
<sequence>MDTFTGIPEAALGFYAALESNNNAQWWRENKDKYDADVLAPLLALSRSLEPRFGPGRIFRPHQDMRFSRTKEPYKTAQGMFLSHFEDVGYYLHLSSSGLTLAGGYTSASAAQLSRYRAAVDASASGTSLVGIVEQLVAAGFTIGGQKLKTVPRGFPKDHPRPGLLQHKSLNATLDLGQPEWLENNGAAERITEYLEQLRPLIDWVVRHAAP</sequence>
<dbReference type="PANTHER" id="PTHR36452">
    <property type="entry name" value="CHROMOSOME 12, WHOLE GENOME SHOTGUN SEQUENCE"/>
    <property type="match status" value="1"/>
</dbReference>
<keyword evidence="2" id="KW-1185">Reference proteome</keyword>
<dbReference type="InterPro" id="IPR012808">
    <property type="entry name" value="CHP02453"/>
</dbReference>
<dbReference type="AlphaFoldDB" id="A0A2V3DUR4"/>
<reference evidence="1 2" key="1">
    <citation type="submission" date="2018-05" db="EMBL/GenBank/DDBJ databases">
        <title>Genetic diversity of glacier-inhabiting Cryobacterium bacteria in China and description of Cryobacterium mengkeensis sp. nov. and Arthrobacter glacialis sp. nov.</title>
        <authorList>
            <person name="Liu Q."/>
            <person name="Xin Y.-H."/>
        </authorList>
    </citation>
    <scope>NUCLEOTIDE SEQUENCE [LARGE SCALE GENOMIC DNA]</scope>
    <source>
        <strain evidence="1 2">GP3</strain>
    </source>
</reference>
<dbReference type="PIRSF" id="PIRSF028451">
    <property type="entry name" value="UCP028451"/>
    <property type="match status" value="1"/>
</dbReference>
<dbReference type="NCBIfam" id="TIGR02453">
    <property type="entry name" value="TIGR02453 family protein"/>
    <property type="match status" value="1"/>
</dbReference>
<evidence type="ECO:0000313" key="2">
    <source>
        <dbReference type="Proteomes" id="UP000246303"/>
    </source>
</evidence>
<organism evidence="1 2">
    <name type="scientific">Arthrobacter psychrochitiniphilus</name>
    <dbReference type="NCBI Taxonomy" id="291045"/>
    <lineage>
        <taxon>Bacteria</taxon>
        <taxon>Bacillati</taxon>
        <taxon>Actinomycetota</taxon>
        <taxon>Actinomycetes</taxon>
        <taxon>Micrococcales</taxon>
        <taxon>Micrococcaceae</taxon>
        <taxon>Arthrobacter</taxon>
    </lineage>
</organism>